<dbReference type="InterPro" id="IPR009874">
    <property type="entry name" value="DUF1428"/>
</dbReference>
<dbReference type="Proteomes" id="UP001219349">
    <property type="component" value="Chromosome"/>
</dbReference>
<keyword evidence="2" id="KW-1185">Reference proteome</keyword>
<dbReference type="Gene3D" id="3.30.70.100">
    <property type="match status" value="2"/>
</dbReference>
<gene>
    <name evidence="1" type="ORF">JHX87_10590</name>
</gene>
<protein>
    <submittedName>
        <fullName evidence="1">DUF1428 domain-containing protein</fullName>
    </submittedName>
</protein>
<name>A0ABY7SHH6_9RHOB</name>
<accession>A0ABY7SHH6</accession>
<dbReference type="EMBL" id="CP067136">
    <property type="protein sequence ID" value="WCR05967.1"/>
    <property type="molecule type" value="Genomic_DNA"/>
</dbReference>
<dbReference type="Pfam" id="PF07237">
    <property type="entry name" value="DUF1428"/>
    <property type="match status" value="2"/>
</dbReference>
<reference evidence="1 2" key="1">
    <citation type="submission" date="2021-01" db="EMBL/GenBank/DDBJ databases">
        <title>Biogeographic distribution of Paracoccus.</title>
        <authorList>
            <person name="Hollensteiner J."/>
            <person name="Leineberger J."/>
            <person name="Brinkhoff T."/>
            <person name="Daniel R."/>
        </authorList>
    </citation>
    <scope>NUCLEOTIDE SEQUENCE [LARGE SCALE GENOMIC DNA]</scope>
    <source>
        <strain evidence="1 2">KCTC 22803</strain>
    </source>
</reference>
<dbReference type="SUPFAM" id="SSF54909">
    <property type="entry name" value="Dimeric alpha+beta barrel"/>
    <property type="match status" value="2"/>
</dbReference>
<dbReference type="InterPro" id="IPR011008">
    <property type="entry name" value="Dimeric_a/b-barrel"/>
</dbReference>
<evidence type="ECO:0000313" key="1">
    <source>
        <dbReference type="EMBL" id="WCR05967.1"/>
    </source>
</evidence>
<organism evidence="1 2">
    <name type="scientific">Paracoccus fistulariae</name>
    <dbReference type="NCBI Taxonomy" id="658446"/>
    <lineage>
        <taxon>Bacteria</taxon>
        <taxon>Pseudomonadati</taxon>
        <taxon>Pseudomonadota</taxon>
        <taxon>Alphaproteobacteria</taxon>
        <taxon>Rhodobacterales</taxon>
        <taxon>Paracoccaceae</taxon>
        <taxon>Paracoccus</taxon>
    </lineage>
</organism>
<sequence length="254" mass="28394">MTYYTGMIAAIPTAKRQAYIDHLRRAWHLLHKHGASRMVEGWGVDVPTGKVTDLRAAVQARADETVIFNWIEWPDRATSDAAWVAMPGDPDMAALDKDMPFDGKRLIQGGFEPLMEAGTVHGAPYYQGFLLAVPEQNKAAYDKMARDAWPMFEKYGCLGIAENWGVDVPHGKLTDMYRATKAEPGEVAVFSWTAWPDRATCDRASQQMMSDMQGQPMPEMPFDGMRMMWGGFQTIFDSAEDGTYRDADPAARAD</sequence>
<dbReference type="RefSeq" id="WP_271885018.1">
    <property type="nucleotide sequence ID" value="NZ_CP067136.1"/>
</dbReference>
<evidence type="ECO:0000313" key="2">
    <source>
        <dbReference type="Proteomes" id="UP001219349"/>
    </source>
</evidence>
<proteinExistence type="predicted"/>